<gene>
    <name evidence="1" type="ORF">BECKFM1743C_GA0114222_110271</name>
</gene>
<proteinExistence type="predicted"/>
<dbReference type="AlphaFoldDB" id="A0A450U3M8"/>
<name>A0A450U3M8_9GAMM</name>
<protein>
    <submittedName>
        <fullName evidence="1">Uncharacterized protein</fullName>
    </submittedName>
</protein>
<organism evidence="1">
    <name type="scientific">Candidatus Kentrum sp. FM</name>
    <dbReference type="NCBI Taxonomy" id="2126340"/>
    <lineage>
        <taxon>Bacteria</taxon>
        <taxon>Pseudomonadati</taxon>
        <taxon>Pseudomonadota</taxon>
        <taxon>Gammaproteobacteria</taxon>
        <taxon>Candidatus Kentrum</taxon>
    </lineage>
</organism>
<reference evidence="1" key="1">
    <citation type="submission" date="2019-02" db="EMBL/GenBank/DDBJ databases">
        <authorList>
            <person name="Gruber-Vodicka R. H."/>
            <person name="Seah K. B. B."/>
        </authorList>
    </citation>
    <scope>NUCLEOTIDE SEQUENCE</scope>
    <source>
        <strain evidence="1">BECK_BZ165</strain>
    </source>
</reference>
<sequence>MGKNSFRINLLSVQRELLVIAGQIYVMSTVLYQIVMFEECQHRFRCLDQAIVP</sequence>
<dbReference type="EMBL" id="CAADFA010001026">
    <property type="protein sequence ID" value="VFJ77791.1"/>
    <property type="molecule type" value="Genomic_DNA"/>
</dbReference>
<evidence type="ECO:0000313" key="1">
    <source>
        <dbReference type="EMBL" id="VFJ77791.1"/>
    </source>
</evidence>
<accession>A0A450U3M8</accession>